<dbReference type="Gene3D" id="3.30.428.10">
    <property type="entry name" value="HIT-like"/>
    <property type="match status" value="1"/>
</dbReference>
<reference evidence="2 3" key="1">
    <citation type="journal article" date="2016" name="Nat. Commun.">
        <title>Thousands of microbial genomes shed light on interconnected biogeochemical processes in an aquifer system.</title>
        <authorList>
            <person name="Anantharaman K."/>
            <person name="Brown C.T."/>
            <person name="Hug L.A."/>
            <person name="Sharon I."/>
            <person name="Castelle C.J."/>
            <person name="Probst A.J."/>
            <person name="Thomas B.C."/>
            <person name="Singh A."/>
            <person name="Wilkins M.J."/>
            <person name="Karaoz U."/>
            <person name="Brodie E.L."/>
            <person name="Williams K.H."/>
            <person name="Hubbard S.S."/>
            <person name="Banfield J.F."/>
        </authorList>
    </citation>
    <scope>NUCLEOTIDE SEQUENCE [LARGE SCALE GENOMIC DNA]</scope>
</reference>
<name>A0A1G2QEW0_9BACT</name>
<accession>A0A1G2QEW0</accession>
<dbReference type="InterPro" id="IPR036265">
    <property type="entry name" value="HIT-like_sf"/>
</dbReference>
<protein>
    <recommendedName>
        <fullName evidence="1">HIT domain-containing protein</fullName>
    </recommendedName>
</protein>
<evidence type="ECO:0000259" key="1">
    <source>
        <dbReference type="Pfam" id="PF01230"/>
    </source>
</evidence>
<organism evidence="2 3">
    <name type="scientific">Candidatus Vogelbacteria bacterium RIFOXYD1_FULL_44_32</name>
    <dbReference type="NCBI Taxonomy" id="1802438"/>
    <lineage>
        <taxon>Bacteria</taxon>
        <taxon>Candidatus Vogeliibacteriota</taxon>
    </lineage>
</organism>
<dbReference type="Proteomes" id="UP000177043">
    <property type="component" value="Unassembled WGS sequence"/>
</dbReference>
<dbReference type="InterPro" id="IPR011146">
    <property type="entry name" value="HIT-like"/>
</dbReference>
<gene>
    <name evidence="2" type="ORF">A2571_01110</name>
</gene>
<dbReference type="EMBL" id="MHTJ01000002">
    <property type="protein sequence ID" value="OHA58958.1"/>
    <property type="molecule type" value="Genomic_DNA"/>
</dbReference>
<comment type="caution">
    <text evidence="2">The sequence shown here is derived from an EMBL/GenBank/DDBJ whole genome shotgun (WGS) entry which is preliminary data.</text>
</comment>
<evidence type="ECO:0000313" key="2">
    <source>
        <dbReference type="EMBL" id="OHA58958.1"/>
    </source>
</evidence>
<sequence>MHVNINHGRPGQYEKLLGQIKNDGVCPFCQKNLPKYHKPPILKENGGWLVTINQNPYSGSKYHFLIIHKRHIENIKQIKTSEWSDLKKIIDWTTKKFAIPGGSFLLRFGDTEYTGASVTHLHCHIISGIKRNTNKKTISARVGYKK</sequence>
<dbReference type="SUPFAM" id="SSF54197">
    <property type="entry name" value="HIT-like"/>
    <property type="match status" value="1"/>
</dbReference>
<dbReference type="Pfam" id="PF01230">
    <property type="entry name" value="HIT"/>
    <property type="match status" value="1"/>
</dbReference>
<evidence type="ECO:0000313" key="3">
    <source>
        <dbReference type="Proteomes" id="UP000177043"/>
    </source>
</evidence>
<dbReference type="AlphaFoldDB" id="A0A1G2QEW0"/>
<proteinExistence type="predicted"/>
<dbReference type="GO" id="GO:0003824">
    <property type="term" value="F:catalytic activity"/>
    <property type="evidence" value="ECO:0007669"/>
    <property type="project" value="InterPro"/>
</dbReference>
<feature type="domain" description="HIT" evidence="1">
    <location>
        <begin position="57"/>
        <end position="128"/>
    </location>
</feature>
<dbReference type="STRING" id="1802438.A2571_01110"/>